<sequence>MLAFATSALREAPSEMSVFDRVRTESDVDLQVLSGQDEARLTFLAVRRWFGWSSGRSPSPDGRRADRGARPATRRAASTAGLIGLAAFRPTAGCWPSAPPRRVGSVAAVVV</sequence>
<proteinExistence type="predicted"/>
<dbReference type="Pfam" id="PF02541">
    <property type="entry name" value="Ppx-GppA"/>
    <property type="match status" value="1"/>
</dbReference>
<dbReference type="EMBL" id="BAAANC010000001">
    <property type="protein sequence ID" value="GAA1511382.1"/>
    <property type="molecule type" value="Genomic_DNA"/>
</dbReference>
<dbReference type="InterPro" id="IPR043129">
    <property type="entry name" value="ATPase_NBD"/>
</dbReference>
<feature type="domain" description="Ppx/GppA phosphatase N-terminal" evidence="2">
    <location>
        <begin position="3"/>
        <end position="56"/>
    </location>
</feature>
<dbReference type="Gene3D" id="3.30.420.40">
    <property type="match status" value="1"/>
</dbReference>
<dbReference type="Proteomes" id="UP001500363">
    <property type="component" value="Unassembled WGS sequence"/>
</dbReference>
<evidence type="ECO:0000313" key="3">
    <source>
        <dbReference type="EMBL" id="GAA1511382.1"/>
    </source>
</evidence>
<evidence type="ECO:0000256" key="1">
    <source>
        <dbReference type="SAM" id="MobiDB-lite"/>
    </source>
</evidence>
<evidence type="ECO:0000313" key="4">
    <source>
        <dbReference type="Proteomes" id="UP001500363"/>
    </source>
</evidence>
<dbReference type="InterPro" id="IPR003695">
    <property type="entry name" value="Ppx_GppA_N"/>
</dbReference>
<dbReference type="SUPFAM" id="SSF53067">
    <property type="entry name" value="Actin-like ATPase domain"/>
    <property type="match status" value="1"/>
</dbReference>
<gene>
    <name evidence="3" type="ORF">GCM10009741_05860</name>
</gene>
<protein>
    <recommendedName>
        <fullName evidence="2">Ppx/GppA phosphatase N-terminal domain-containing protein</fullName>
    </recommendedName>
</protein>
<comment type="caution">
    <text evidence="3">The sequence shown here is derived from an EMBL/GenBank/DDBJ whole genome shotgun (WGS) entry which is preliminary data.</text>
</comment>
<name>A0ABN2A5D7_9ACTN</name>
<feature type="region of interest" description="Disordered" evidence="1">
    <location>
        <begin position="51"/>
        <end position="75"/>
    </location>
</feature>
<reference evidence="3 4" key="1">
    <citation type="journal article" date="2019" name="Int. J. Syst. Evol. Microbiol.">
        <title>The Global Catalogue of Microorganisms (GCM) 10K type strain sequencing project: providing services to taxonomists for standard genome sequencing and annotation.</title>
        <authorList>
            <consortium name="The Broad Institute Genomics Platform"/>
            <consortium name="The Broad Institute Genome Sequencing Center for Infectious Disease"/>
            <person name="Wu L."/>
            <person name="Ma J."/>
        </authorList>
    </citation>
    <scope>NUCLEOTIDE SEQUENCE [LARGE SCALE GENOMIC DNA]</scope>
    <source>
        <strain evidence="3 4">JCM 14303</strain>
    </source>
</reference>
<evidence type="ECO:0000259" key="2">
    <source>
        <dbReference type="Pfam" id="PF02541"/>
    </source>
</evidence>
<organism evidence="3 4">
    <name type="scientific">Kribbella lupini</name>
    <dbReference type="NCBI Taxonomy" id="291602"/>
    <lineage>
        <taxon>Bacteria</taxon>
        <taxon>Bacillati</taxon>
        <taxon>Actinomycetota</taxon>
        <taxon>Actinomycetes</taxon>
        <taxon>Propionibacteriales</taxon>
        <taxon>Kribbellaceae</taxon>
        <taxon>Kribbella</taxon>
    </lineage>
</organism>
<keyword evidence="4" id="KW-1185">Reference proteome</keyword>
<accession>A0ABN2A5D7</accession>